<accession>A0A5C7J4A4</accession>
<dbReference type="GO" id="GO:0034605">
    <property type="term" value="P:cellular response to heat"/>
    <property type="evidence" value="ECO:0007669"/>
    <property type="project" value="TreeGrafter"/>
</dbReference>
<dbReference type="CDD" id="cd19499">
    <property type="entry name" value="RecA-like_ClpB_Hsp104-like"/>
    <property type="match status" value="1"/>
</dbReference>
<keyword evidence="4" id="KW-0067">ATP-binding</keyword>
<evidence type="ECO:0000259" key="8">
    <source>
        <dbReference type="SMART" id="SM00382"/>
    </source>
</evidence>
<reference evidence="10 11" key="1">
    <citation type="submission" date="2018-09" db="EMBL/GenBank/DDBJ databases">
        <title>Metagenome Assembled Genomes from an Advanced Water Purification Facility.</title>
        <authorList>
            <person name="Stamps B.W."/>
            <person name="Spear J.R."/>
        </authorList>
    </citation>
    <scope>NUCLEOTIDE SEQUENCE [LARGE SCALE GENOMIC DNA]</scope>
    <source>
        <strain evidence="10">Bin_63_2</strain>
    </source>
</reference>
<evidence type="ECO:0000256" key="7">
    <source>
        <dbReference type="SAM" id="Coils"/>
    </source>
</evidence>
<dbReference type="Gene3D" id="3.40.50.300">
    <property type="entry name" value="P-loop containing nucleotide triphosphate hydrolases"/>
    <property type="match status" value="3"/>
</dbReference>
<proteinExistence type="inferred from homology"/>
<feature type="domain" description="AAA+ ATPase" evidence="8">
    <location>
        <begin position="48"/>
        <end position="193"/>
    </location>
</feature>
<evidence type="ECO:0000256" key="5">
    <source>
        <dbReference type="ARBA" id="ARBA00023186"/>
    </source>
</evidence>
<dbReference type="InterPro" id="IPR003959">
    <property type="entry name" value="ATPase_AAA_core"/>
</dbReference>
<dbReference type="Pfam" id="PF00004">
    <property type="entry name" value="AAA"/>
    <property type="match status" value="1"/>
</dbReference>
<comment type="caution">
    <text evidence="10">The sequence shown here is derived from an EMBL/GenBank/DDBJ whole genome shotgun (WGS) entry which is preliminary data.</text>
</comment>
<comment type="similarity">
    <text evidence="1">Belongs to the ClpA/ClpB family.</text>
</comment>
<dbReference type="PROSITE" id="PS00871">
    <property type="entry name" value="CLPAB_2"/>
    <property type="match status" value="1"/>
</dbReference>
<keyword evidence="5" id="KW-0143">Chaperone</keyword>
<dbReference type="Proteomes" id="UP000321026">
    <property type="component" value="Unassembled WGS sequence"/>
</dbReference>
<organism evidence="10 11">
    <name type="scientific">Candidatus Dojkabacteria bacterium</name>
    <dbReference type="NCBI Taxonomy" id="2099670"/>
    <lineage>
        <taxon>Bacteria</taxon>
        <taxon>Candidatus Dojkabacteria</taxon>
    </lineage>
</organism>
<comment type="subunit">
    <text evidence="6">Homohexamer. The oligomerization is ATP-dependent.</text>
</comment>
<evidence type="ECO:0000256" key="1">
    <source>
        <dbReference type="ARBA" id="ARBA00008675"/>
    </source>
</evidence>
<name>A0A5C7J4A4_9BACT</name>
<dbReference type="EMBL" id="SSDS01000086">
    <property type="protein sequence ID" value="TXG76044.1"/>
    <property type="molecule type" value="Genomic_DNA"/>
</dbReference>
<feature type="coiled-coil region" evidence="7">
    <location>
        <begin position="255"/>
        <end position="282"/>
    </location>
</feature>
<gene>
    <name evidence="10" type="ORF">E6Q11_05535</name>
</gene>
<dbReference type="PANTHER" id="PTHR11638">
    <property type="entry name" value="ATP-DEPENDENT CLP PROTEASE"/>
    <property type="match status" value="1"/>
</dbReference>
<dbReference type="InterPro" id="IPR001270">
    <property type="entry name" value="ClpA/B"/>
</dbReference>
<evidence type="ECO:0000256" key="3">
    <source>
        <dbReference type="ARBA" id="ARBA00022741"/>
    </source>
</evidence>
<dbReference type="Pfam" id="PF07724">
    <property type="entry name" value="AAA_2"/>
    <property type="match status" value="1"/>
</dbReference>
<evidence type="ECO:0000259" key="9">
    <source>
        <dbReference type="SMART" id="SM01086"/>
    </source>
</evidence>
<dbReference type="InterPro" id="IPR041546">
    <property type="entry name" value="ClpA/ClpB_AAA_lid"/>
</dbReference>
<evidence type="ECO:0000256" key="6">
    <source>
        <dbReference type="ARBA" id="ARBA00026057"/>
    </source>
</evidence>
<feature type="coiled-coil region" evidence="7">
    <location>
        <begin position="322"/>
        <end position="376"/>
    </location>
</feature>
<dbReference type="InterPro" id="IPR019489">
    <property type="entry name" value="Clp_ATPase_C"/>
</dbReference>
<dbReference type="GO" id="GO:0005737">
    <property type="term" value="C:cytoplasm"/>
    <property type="evidence" value="ECO:0007669"/>
    <property type="project" value="TreeGrafter"/>
</dbReference>
<evidence type="ECO:0000256" key="2">
    <source>
        <dbReference type="ARBA" id="ARBA00022737"/>
    </source>
</evidence>
<keyword evidence="3" id="KW-0547">Nucleotide-binding</keyword>
<dbReference type="FunFam" id="3.40.50.300:FF:000025">
    <property type="entry name" value="ATP-dependent Clp protease subunit"/>
    <property type="match status" value="1"/>
</dbReference>
<dbReference type="FunFam" id="3.40.50.300:FF:000120">
    <property type="entry name" value="ATP-dependent chaperone ClpB"/>
    <property type="match status" value="1"/>
</dbReference>
<dbReference type="SMART" id="SM01086">
    <property type="entry name" value="ClpB_D2-small"/>
    <property type="match status" value="1"/>
</dbReference>
<evidence type="ECO:0000313" key="11">
    <source>
        <dbReference type="Proteomes" id="UP000321026"/>
    </source>
</evidence>
<keyword evidence="2" id="KW-0677">Repeat</keyword>
<feature type="domain" description="AAA+ ATPase" evidence="8">
    <location>
        <begin position="448"/>
        <end position="597"/>
    </location>
</feature>
<dbReference type="Pfam" id="PF10431">
    <property type="entry name" value="ClpB_D2-small"/>
    <property type="match status" value="1"/>
</dbReference>
<sequence>MEVEKKEESFVKRFCVSVTDKAKAGNLDPVIGRHEEIRRIIHILSRRTKNNPLLVGDPGVGKTAIIEGIALRIINNDVPTTLRNMTIYSLDLGLLLAGAKYQGEFEERLTGLLKEIKAKAEGIILFIDEIHMIVGAGGGGGAMDTSNLLKPALARGEIHCIGATTLAEWKKYIEKDTALERRFAKVLIEEPSFDDSLSILRGIKEKYELHHGIKIKDQALVAAVKFSTQYITDRFLPDKAIDLLDEAAAMIKMTLDSYPVELDQLERKQRQLEIETFALEKEKDDASKARFEKIAEEKKTIDGEDKKLKEQWENEEKPITEIAKIKSQIEKEEMQYAIAVREGSYERASRIKYSVINELEHKLRILEEQRQNSKNKLIKEVVTEEDIARVISKWTGIPVHQLNEGEIEKLLRLKETLLQTIAGQDKAIEEIVSAIQIHRMGFGSKQKPIGSFLFLGSSGVGKTQIAKTVSQVLFGSEKDLIRIDMSEYMEKHAVSKLIGAPPGYVGYESGGQLTEALRHKPYAIILFDEFEKAHPDVWNVLLQMLDDGHITDSMGRKINTKQTIMIMTSNIGSDIILEQKELTQHVEDQVMQVLKQTVRPELLNRFDSIIFFNALDKKMLRQIALYKIKELQKTCLEEHVIVSTDESVFDWLVDAGYDSHFGARPLERLIRKNILYEITKKVMEERQNGQNEKTLRLHIAYKDHLEVIKE</sequence>
<evidence type="ECO:0000256" key="4">
    <source>
        <dbReference type="ARBA" id="ARBA00022840"/>
    </source>
</evidence>
<dbReference type="SMART" id="SM00382">
    <property type="entry name" value="AAA"/>
    <property type="match status" value="2"/>
</dbReference>
<dbReference type="InterPro" id="IPR028299">
    <property type="entry name" value="ClpA/B_CS2"/>
</dbReference>
<dbReference type="Gene3D" id="1.10.8.60">
    <property type="match status" value="1"/>
</dbReference>
<dbReference type="InterPro" id="IPR050130">
    <property type="entry name" value="ClpA_ClpB"/>
</dbReference>
<dbReference type="CDD" id="cd00009">
    <property type="entry name" value="AAA"/>
    <property type="match status" value="1"/>
</dbReference>
<dbReference type="PANTHER" id="PTHR11638:SF18">
    <property type="entry name" value="HEAT SHOCK PROTEIN 104"/>
    <property type="match status" value="1"/>
</dbReference>
<dbReference type="GO" id="GO:0016887">
    <property type="term" value="F:ATP hydrolysis activity"/>
    <property type="evidence" value="ECO:0007669"/>
    <property type="project" value="InterPro"/>
</dbReference>
<dbReference type="SUPFAM" id="SSF52540">
    <property type="entry name" value="P-loop containing nucleoside triphosphate hydrolases"/>
    <property type="match status" value="2"/>
</dbReference>
<evidence type="ECO:0000313" key="10">
    <source>
        <dbReference type="EMBL" id="TXG76044.1"/>
    </source>
</evidence>
<feature type="domain" description="Clp ATPase C-terminal" evidence="9">
    <location>
        <begin position="615"/>
        <end position="707"/>
    </location>
</feature>
<dbReference type="FunFam" id="3.40.50.300:FF:000010">
    <property type="entry name" value="Chaperone clpB 1, putative"/>
    <property type="match status" value="1"/>
</dbReference>
<dbReference type="InterPro" id="IPR003593">
    <property type="entry name" value="AAA+_ATPase"/>
</dbReference>
<dbReference type="InterPro" id="IPR027417">
    <property type="entry name" value="P-loop_NTPase"/>
</dbReference>
<keyword evidence="7" id="KW-0175">Coiled coil</keyword>
<dbReference type="Pfam" id="PF17871">
    <property type="entry name" value="AAA_lid_9"/>
    <property type="match status" value="1"/>
</dbReference>
<dbReference type="PRINTS" id="PR00300">
    <property type="entry name" value="CLPPROTEASEA"/>
</dbReference>
<dbReference type="AlphaFoldDB" id="A0A5C7J4A4"/>
<dbReference type="GO" id="GO:0005524">
    <property type="term" value="F:ATP binding"/>
    <property type="evidence" value="ECO:0007669"/>
    <property type="project" value="UniProtKB-KW"/>
</dbReference>
<protein>
    <submittedName>
        <fullName evidence="10">AAA family ATPase</fullName>
    </submittedName>
</protein>